<name>A0ABT2SEH9_9FIRM</name>
<proteinExistence type="predicted"/>
<dbReference type="PANTHER" id="PTHR40078:SF1">
    <property type="entry name" value="INTEGRAL MEMBRANE PROTEIN"/>
    <property type="match status" value="1"/>
</dbReference>
<keyword evidence="3" id="KW-1185">Reference proteome</keyword>
<feature type="transmembrane region" description="Helical" evidence="1">
    <location>
        <begin position="183"/>
        <end position="205"/>
    </location>
</feature>
<keyword evidence="1" id="KW-0812">Transmembrane</keyword>
<evidence type="ECO:0000313" key="3">
    <source>
        <dbReference type="Proteomes" id="UP001209666"/>
    </source>
</evidence>
<evidence type="ECO:0000256" key="1">
    <source>
        <dbReference type="SAM" id="Phobius"/>
    </source>
</evidence>
<organism evidence="2 3">
    <name type="scientific">Roseburia amylophila</name>
    <dbReference type="NCBI Taxonomy" id="2981794"/>
    <lineage>
        <taxon>Bacteria</taxon>
        <taxon>Bacillati</taxon>
        <taxon>Bacillota</taxon>
        <taxon>Clostridia</taxon>
        <taxon>Lachnospirales</taxon>
        <taxon>Lachnospiraceae</taxon>
        <taxon>Roseburia</taxon>
    </lineage>
</organism>
<evidence type="ECO:0000313" key="2">
    <source>
        <dbReference type="EMBL" id="MCU6717467.1"/>
    </source>
</evidence>
<dbReference type="RefSeq" id="WP_262623929.1">
    <property type="nucleotide sequence ID" value="NZ_JAOQKI010000013.1"/>
</dbReference>
<sequence>MEQKKMVLRGEAALIIAVIINSLGVLLMLQSGSGISAISSVPYAFHQVFPKLTLGTWTYIFQGLLVLSLMIMRKKFVPSYLFSFVVGFAFGEMMDVHELWITRLPLNIPLRILYFALSYLIICIGIALSNRCKLPIIPTDLFPREVADITKVPYARIKIGFDVICLLVTAGMTYFCLGKIMGLGIGTIAAAFTMGKGIAIVGNWMDKKVTFTSILETMEKKRNIAL</sequence>
<feature type="transmembrane region" description="Helical" evidence="1">
    <location>
        <begin position="159"/>
        <end position="177"/>
    </location>
</feature>
<reference evidence="2 3" key="1">
    <citation type="journal article" date="2021" name="ISME Commun">
        <title>Automated analysis of genomic sequences facilitates high-throughput and comprehensive description of bacteria.</title>
        <authorList>
            <person name="Hitch T.C.A."/>
        </authorList>
    </citation>
    <scope>NUCLEOTIDE SEQUENCE [LARGE SCALE GENOMIC DNA]</scope>
    <source>
        <strain evidence="2 3">Sanger_19</strain>
    </source>
</reference>
<dbReference type="InterPro" id="IPR038750">
    <property type="entry name" value="YczE/YyaS-like"/>
</dbReference>
<accession>A0ABT2SEH9</accession>
<gene>
    <name evidence="2" type="ORF">OCV43_09285</name>
</gene>
<feature type="transmembrane region" description="Helical" evidence="1">
    <location>
        <begin position="12"/>
        <end position="32"/>
    </location>
</feature>
<comment type="caution">
    <text evidence="2">The sequence shown here is derived from an EMBL/GenBank/DDBJ whole genome shotgun (WGS) entry which is preliminary data.</text>
</comment>
<feature type="transmembrane region" description="Helical" evidence="1">
    <location>
        <begin position="108"/>
        <end position="128"/>
    </location>
</feature>
<dbReference type="PANTHER" id="PTHR40078">
    <property type="entry name" value="INTEGRAL MEMBRANE PROTEIN-RELATED"/>
    <property type="match status" value="1"/>
</dbReference>
<feature type="transmembrane region" description="Helical" evidence="1">
    <location>
        <begin position="79"/>
        <end position="96"/>
    </location>
</feature>
<keyword evidence="1" id="KW-0472">Membrane</keyword>
<feature type="transmembrane region" description="Helical" evidence="1">
    <location>
        <begin position="52"/>
        <end position="72"/>
    </location>
</feature>
<dbReference type="Proteomes" id="UP001209666">
    <property type="component" value="Unassembled WGS sequence"/>
</dbReference>
<dbReference type="EMBL" id="JAOQKI010000013">
    <property type="protein sequence ID" value="MCU6717467.1"/>
    <property type="molecule type" value="Genomic_DNA"/>
</dbReference>
<dbReference type="Pfam" id="PF19700">
    <property type="entry name" value="DUF6198"/>
    <property type="match status" value="1"/>
</dbReference>
<protein>
    <submittedName>
        <fullName evidence="2">DUF6198 family protein</fullName>
    </submittedName>
</protein>
<keyword evidence="1" id="KW-1133">Transmembrane helix</keyword>